<sequence>MDHPPHNATQMGHGTTNNNFQLRNGYVDKDFSHRQNRRENQRAARKEEELQRMKAAIHSNEEDPVANAYFLKRYGFPGIPRRFEGTVVRRRDGTLPPPRKLPYFERQAAANENNRPYAQRVVPLWGEDDFPPLPSAPAPRQQVITKKCRTPKCVVATANEKIEVTQIVKEIDVSAAEESRTPDKLEDNSVSHLHFAEREADTTGAEIVDGFKGLRLE</sequence>
<dbReference type="AlphaFoldDB" id="A0A8H7TJI8"/>
<evidence type="ECO:0000313" key="2">
    <source>
        <dbReference type="EMBL" id="KAG4420727.1"/>
    </source>
</evidence>
<protein>
    <submittedName>
        <fullName evidence="2">Uncharacterized protein</fullName>
    </submittedName>
</protein>
<keyword evidence="3" id="KW-1185">Reference proteome</keyword>
<reference evidence="2" key="1">
    <citation type="submission" date="2021-02" db="EMBL/GenBank/DDBJ databases">
        <title>Genome sequence Cadophora malorum strain M34.</title>
        <authorList>
            <person name="Stefanovic E."/>
            <person name="Vu D."/>
            <person name="Scully C."/>
            <person name="Dijksterhuis J."/>
            <person name="Roader J."/>
            <person name="Houbraken J."/>
        </authorList>
    </citation>
    <scope>NUCLEOTIDE SEQUENCE</scope>
    <source>
        <strain evidence="2">M34</strain>
    </source>
</reference>
<gene>
    <name evidence="2" type="ORF">IFR04_006113</name>
</gene>
<name>A0A8H7TJI8_9HELO</name>
<evidence type="ECO:0000256" key="1">
    <source>
        <dbReference type="SAM" id="MobiDB-lite"/>
    </source>
</evidence>
<feature type="compositionally biased region" description="Polar residues" evidence="1">
    <location>
        <begin position="7"/>
        <end position="22"/>
    </location>
</feature>
<comment type="caution">
    <text evidence="2">The sequence shown here is derived from an EMBL/GenBank/DDBJ whole genome shotgun (WGS) entry which is preliminary data.</text>
</comment>
<proteinExistence type="predicted"/>
<feature type="region of interest" description="Disordered" evidence="1">
    <location>
        <begin position="1"/>
        <end position="50"/>
    </location>
</feature>
<dbReference type="EMBL" id="JAFJYH010000078">
    <property type="protein sequence ID" value="KAG4420727.1"/>
    <property type="molecule type" value="Genomic_DNA"/>
</dbReference>
<feature type="compositionally biased region" description="Basic and acidic residues" evidence="1">
    <location>
        <begin position="26"/>
        <end position="50"/>
    </location>
</feature>
<organism evidence="2 3">
    <name type="scientific">Cadophora malorum</name>
    <dbReference type="NCBI Taxonomy" id="108018"/>
    <lineage>
        <taxon>Eukaryota</taxon>
        <taxon>Fungi</taxon>
        <taxon>Dikarya</taxon>
        <taxon>Ascomycota</taxon>
        <taxon>Pezizomycotina</taxon>
        <taxon>Leotiomycetes</taxon>
        <taxon>Helotiales</taxon>
        <taxon>Ploettnerulaceae</taxon>
        <taxon>Cadophora</taxon>
    </lineage>
</organism>
<evidence type="ECO:0000313" key="3">
    <source>
        <dbReference type="Proteomes" id="UP000664132"/>
    </source>
</evidence>
<dbReference type="OrthoDB" id="10543840at2759"/>
<accession>A0A8H7TJI8</accession>
<dbReference type="Proteomes" id="UP000664132">
    <property type="component" value="Unassembled WGS sequence"/>
</dbReference>